<keyword evidence="7" id="KW-1185">Reference proteome</keyword>
<dbReference type="InterPro" id="IPR011043">
    <property type="entry name" value="Gal_Oxase/kelch_b-propeller"/>
</dbReference>
<sequence>MKKNLLVLLMALVTFAGVNAQGWVENGNSVPDVWQTPAPVPNTQFGKVVAVDGEYAVLVTAFKEVYVQKYESATDAWSTIAQLSTSETLSGSFANAVAINGGVIAISDTGMTNDEGNTTAGAVFIYEMQGEEWSDMAEATVVYKGAKTYANFGFSIALTDEVLVVGAQGYWHTFYNADGAVYVYQKGISDSWASESIVPVTLKDPSSVLKHFGSAVAIEDDVIVVGSPRSDVTVGETTTARAGEAFVYKRDGALWTDMTDANHILRNTTIDGYNELGSYVAISNGVIYVGSMNYKITEGLDVYDNAGAILVYGTDAVFNDPTSETDKYTYETAILTAPIPVSGQKFGTKFNVKGDVVVVGVPTLNEVYIFEGPVDGAWTTSHETVSATLSVDGLDATAKFGTSTGFDGNTIVVGAPEFSTLNESKIGKTYLFAKPGTGTWVDNSTPDADAISEVTITNLNENFGYAMDIDGSFAVVGAPGHPETVYVLERTGDDWAKIATLTPSVAAAGNYGFGNTVAIKGSIIVIGALDYKNASEDAVGAAFVYEKNGTWADATETAILTADNGVAGDKFGVQVATDGTAVAVVASNKHITLDTDDPATPDVVETTEYTDNGSIYVYEKQIDTWTQVKEVYHTPVSVGDQLGYYGVEIEGDVIVAGAHNHDYTDIYQSGAGFVFTKTSSSSWSTANTNESAVLKRPTSASYDYLGQGVDLSGEQILMSTNIQEVNLFEMPEGGWTGEVVSNVVFKPSASNSPFAFGDYAIDASSGRIVVGDYFCTENGQAQAGAVYIFEEPVDGWLATNTETWKLVSSTIAASNHFGYSVALDGDYLLVGEKADDAIYTGVGTAWSYYYDETYTDIEDELEEASVNTVTLSPNPFTSTLTFRNTQDIDRAVIYNIAGAVVRSVEIRGTEASVSTADLPAGMYVVQFLSGAERVQVSKVIKR</sequence>
<dbReference type="PANTHER" id="PTHR36220">
    <property type="entry name" value="UNNAMED PRODUCT"/>
    <property type="match status" value="1"/>
</dbReference>
<dbReference type="SUPFAM" id="SSF50965">
    <property type="entry name" value="Galactose oxidase, central domain"/>
    <property type="match status" value="1"/>
</dbReference>
<keyword evidence="1 4" id="KW-0732">Signal</keyword>
<evidence type="ECO:0000256" key="1">
    <source>
        <dbReference type="ARBA" id="ARBA00022729"/>
    </source>
</evidence>
<dbReference type="Gene3D" id="2.130.10.130">
    <property type="entry name" value="Integrin alpha, N-terminal"/>
    <property type="match status" value="2"/>
</dbReference>
<dbReference type="InterPro" id="IPR028994">
    <property type="entry name" value="Integrin_alpha_N"/>
</dbReference>
<dbReference type="Pfam" id="PF18962">
    <property type="entry name" value="Por_Secre_tail"/>
    <property type="match status" value="1"/>
</dbReference>
<feature type="domain" description="Secretion system C-terminal sorting" evidence="5">
    <location>
        <begin position="873"/>
        <end position="940"/>
    </location>
</feature>
<dbReference type="SMART" id="SM00191">
    <property type="entry name" value="Int_alpha"/>
    <property type="match status" value="2"/>
</dbReference>
<evidence type="ECO:0000259" key="5">
    <source>
        <dbReference type="Pfam" id="PF18962"/>
    </source>
</evidence>
<protein>
    <submittedName>
        <fullName evidence="6">T9SS type A sorting domain-containing protein</fullName>
    </submittedName>
</protein>
<gene>
    <name evidence="6" type="ORF">JIV24_21630</name>
</gene>
<evidence type="ECO:0000313" key="7">
    <source>
        <dbReference type="Proteomes" id="UP000605676"/>
    </source>
</evidence>
<evidence type="ECO:0000256" key="2">
    <source>
        <dbReference type="ARBA" id="ARBA00022737"/>
    </source>
</evidence>
<comment type="caution">
    <text evidence="6">The sequence shown here is derived from an EMBL/GenBank/DDBJ whole genome shotgun (WGS) entry which is preliminary data.</text>
</comment>
<feature type="chain" id="PRO_5046975170" evidence="4">
    <location>
        <begin position="21"/>
        <end position="942"/>
    </location>
</feature>
<evidence type="ECO:0000256" key="3">
    <source>
        <dbReference type="ARBA" id="ARBA00023180"/>
    </source>
</evidence>
<dbReference type="EMBL" id="JAENRR010000110">
    <property type="protein sequence ID" value="MBK3519955.1"/>
    <property type="molecule type" value="Genomic_DNA"/>
</dbReference>
<dbReference type="NCBIfam" id="TIGR04183">
    <property type="entry name" value="Por_Secre_tail"/>
    <property type="match status" value="1"/>
</dbReference>
<feature type="signal peptide" evidence="4">
    <location>
        <begin position="1"/>
        <end position="20"/>
    </location>
</feature>
<evidence type="ECO:0000313" key="6">
    <source>
        <dbReference type="EMBL" id="MBK3519955.1"/>
    </source>
</evidence>
<name>A0ABS1HQL5_9BACT</name>
<reference evidence="6 7" key="1">
    <citation type="submission" date="2021-01" db="EMBL/GenBank/DDBJ databases">
        <title>Carboxyliciviraga sp.nov., isolated from coastal sediments.</title>
        <authorList>
            <person name="Lu D."/>
            <person name="Zhang T."/>
        </authorList>
    </citation>
    <scope>NUCLEOTIDE SEQUENCE [LARGE SCALE GENOMIC DNA]</scope>
    <source>
        <strain evidence="6 7">N1Y132</strain>
    </source>
</reference>
<dbReference type="RefSeq" id="WP_200467174.1">
    <property type="nucleotide sequence ID" value="NZ_JAENRR010000110.1"/>
</dbReference>
<dbReference type="PANTHER" id="PTHR36220:SF1">
    <property type="entry name" value="GAMMA TUBULIN COMPLEX COMPONENT C-TERMINAL DOMAIN-CONTAINING PROTEIN"/>
    <property type="match status" value="1"/>
</dbReference>
<keyword evidence="3" id="KW-0325">Glycoprotein</keyword>
<evidence type="ECO:0000256" key="4">
    <source>
        <dbReference type="SAM" id="SignalP"/>
    </source>
</evidence>
<dbReference type="Pfam" id="PF14312">
    <property type="entry name" value="FG-GAP_2"/>
    <property type="match status" value="2"/>
</dbReference>
<organism evidence="6 7">
    <name type="scientific">Carboxylicivirga marina</name>
    <dbReference type="NCBI Taxonomy" id="2800988"/>
    <lineage>
        <taxon>Bacteria</taxon>
        <taxon>Pseudomonadati</taxon>
        <taxon>Bacteroidota</taxon>
        <taxon>Bacteroidia</taxon>
        <taxon>Marinilabiliales</taxon>
        <taxon>Marinilabiliaceae</taxon>
        <taxon>Carboxylicivirga</taxon>
    </lineage>
</organism>
<proteinExistence type="predicted"/>
<keyword evidence="2" id="KW-0677">Repeat</keyword>
<dbReference type="InterPro" id="IPR013519">
    <property type="entry name" value="Int_alpha_beta-p"/>
</dbReference>
<dbReference type="PROSITE" id="PS51470">
    <property type="entry name" value="FG_GAP"/>
    <property type="match status" value="1"/>
</dbReference>
<dbReference type="Proteomes" id="UP000605676">
    <property type="component" value="Unassembled WGS sequence"/>
</dbReference>
<accession>A0ABS1HQL5</accession>
<dbReference type="InterPro" id="IPR026444">
    <property type="entry name" value="Secre_tail"/>
</dbReference>
<dbReference type="InterPro" id="IPR013517">
    <property type="entry name" value="FG-GAP"/>
</dbReference>